<organism evidence="2 3">
    <name type="scientific">Paenibacillus terricola</name>
    <dbReference type="NCBI Taxonomy" id="2763503"/>
    <lineage>
        <taxon>Bacteria</taxon>
        <taxon>Bacillati</taxon>
        <taxon>Bacillota</taxon>
        <taxon>Bacilli</taxon>
        <taxon>Bacillales</taxon>
        <taxon>Paenibacillaceae</taxon>
        <taxon>Paenibacillus</taxon>
    </lineage>
</organism>
<gene>
    <name evidence="2" type="ORF">H8B09_16470</name>
</gene>
<evidence type="ECO:0008006" key="4">
    <source>
        <dbReference type="Google" id="ProtNLM"/>
    </source>
</evidence>
<feature type="transmembrane region" description="Helical" evidence="1">
    <location>
        <begin position="55"/>
        <end position="76"/>
    </location>
</feature>
<name>A0ABR8MWT7_9BACL</name>
<evidence type="ECO:0000313" key="2">
    <source>
        <dbReference type="EMBL" id="MBD3920358.1"/>
    </source>
</evidence>
<evidence type="ECO:0000313" key="3">
    <source>
        <dbReference type="Proteomes" id="UP000609346"/>
    </source>
</evidence>
<dbReference type="RefSeq" id="WP_191204663.1">
    <property type="nucleotide sequence ID" value="NZ_JACXZA010000004.1"/>
</dbReference>
<proteinExistence type="predicted"/>
<evidence type="ECO:0000256" key="1">
    <source>
        <dbReference type="SAM" id="Phobius"/>
    </source>
</evidence>
<dbReference type="Proteomes" id="UP000609346">
    <property type="component" value="Unassembled WGS sequence"/>
</dbReference>
<accession>A0ABR8MWT7</accession>
<keyword evidence="1" id="KW-0812">Transmembrane</keyword>
<dbReference type="EMBL" id="JACXZA010000004">
    <property type="protein sequence ID" value="MBD3920358.1"/>
    <property type="molecule type" value="Genomic_DNA"/>
</dbReference>
<comment type="caution">
    <text evidence="2">The sequence shown here is derived from an EMBL/GenBank/DDBJ whole genome shotgun (WGS) entry which is preliminary data.</text>
</comment>
<keyword evidence="1" id="KW-0472">Membrane</keyword>
<sequence length="278" mass="31370">MRKPSEFKGLREELDGMILPTIDVSGAVMERIRAMSNGSEATDNTQRYIKRRPKAVWVMATALFFVFSAAVSASVLPLNWNGERITIEDDGGKNAIIDAFKELIFGQEPTYKETIEDVLNNHTNAKEVMDLDGAIKQFPFTILRPAPLEAQLIRSNGVLMNSILQENGEDARIIGYIPVFYDIYDLANNRWAIVSQKLDQEATDLIAGRVTSGSSTYIGKWEQVQINDQLMAMYKEYSRENTLLMKYKNERSQVIELKVTGTGERDELIKLAKAYTGL</sequence>
<keyword evidence="1" id="KW-1133">Transmembrane helix</keyword>
<protein>
    <recommendedName>
        <fullName evidence="4">DUF4367 domain-containing protein</fullName>
    </recommendedName>
</protein>
<keyword evidence="3" id="KW-1185">Reference proteome</keyword>
<reference evidence="2 3" key="1">
    <citation type="submission" date="2020-09" db="EMBL/GenBank/DDBJ databases">
        <title>Paenibacillus sp. strain PR3 16S rRNA gene Genome sequencing and assembly.</title>
        <authorList>
            <person name="Kim J."/>
        </authorList>
    </citation>
    <scope>NUCLEOTIDE SEQUENCE [LARGE SCALE GENOMIC DNA]</scope>
    <source>
        <strain evidence="2 3">PR3</strain>
    </source>
</reference>